<dbReference type="AlphaFoldDB" id="A9DL96"/>
<dbReference type="OrthoDB" id="886404at2"/>
<keyword evidence="3" id="KW-1185">Reference proteome</keyword>
<sequence length="76" mass="8908">MKNNKIVFKRKVPIMRYIFGVAFFFMGVSWLISGNLFGLIFCGMSIFFFNIDGSEIDLDIQKYRTFIELFGLRFGT</sequence>
<dbReference type="RefSeq" id="WP_007095524.1">
    <property type="nucleotide sequence ID" value="NZ_CP142125.1"/>
</dbReference>
<keyword evidence="1" id="KW-0472">Membrane</keyword>
<accession>A9DL96</accession>
<keyword evidence="1" id="KW-0812">Transmembrane</keyword>
<comment type="caution">
    <text evidence="2">The sequence shown here is derived from an EMBL/GenBank/DDBJ whole genome shotgun (WGS) entry which is preliminary data.</text>
</comment>
<dbReference type="STRING" id="391587.KAOT1_14887"/>
<evidence type="ECO:0000313" key="2">
    <source>
        <dbReference type="EMBL" id="EDP98513.1"/>
    </source>
</evidence>
<gene>
    <name evidence="2" type="ORF">KAOT1_14887</name>
</gene>
<evidence type="ECO:0000256" key="1">
    <source>
        <dbReference type="SAM" id="Phobius"/>
    </source>
</evidence>
<dbReference type="HOGENOM" id="CLU_2649728_0_0_10"/>
<proteinExistence type="predicted"/>
<feature type="transmembrane region" description="Helical" evidence="1">
    <location>
        <begin position="21"/>
        <end position="49"/>
    </location>
</feature>
<protein>
    <submittedName>
        <fullName evidence="2">Uncharacterized protein</fullName>
    </submittedName>
</protein>
<evidence type="ECO:0000313" key="3">
    <source>
        <dbReference type="Proteomes" id="UP000002945"/>
    </source>
</evidence>
<reference evidence="2 3" key="1">
    <citation type="journal article" date="2011" name="J. Bacteriol.">
        <title>Genome sequence of the algicidal bacterium Kordia algicida OT-1.</title>
        <authorList>
            <person name="Lee H.S."/>
            <person name="Kang S.G."/>
            <person name="Kwon K.K."/>
            <person name="Lee J.H."/>
            <person name="Kim S.J."/>
        </authorList>
    </citation>
    <scope>NUCLEOTIDE SEQUENCE [LARGE SCALE GENOMIC DNA]</scope>
    <source>
        <strain evidence="2 3">OT-1</strain>
    </source>
</reference>
<name>A9DL96_9FLAO</name>
<organism evidence="2 3">
    <name type="scientific">Kordia algicida OT-1</name>
    <dbReference type="NCBI Taxonomy" id="391587"/>
    <lineage>
        <taxon>Bacteria</taxon>
        <taxon>Pseudomonadati</taxon>
        <taxon>Bacteroidota</taxon>
        <taxon>Flavobacteriia</taxon>
        <taxon>Flavobacteriales</taxon>
        <taxon>Flavobacteriaceae</taxon>
        <taxon>Kordia</taxon>
    </lineage>
</organism>
<dbReference type="EMBL" id="ABIB01000001">
    <property type="protein sequence ID" value="EDP98513.1"/>
    <property type="molecule type" value="Genomic_DNA"/>
</dbReference>
<keyword evidence="1" id="KW-1133">Transmembrane helix</keyword>
<dbReference type="Proteomes" id="UP000002945">
    <property type="component" value="Unassembled WGS sequence"/>
</dbReference>